<evidence type="ECO:0000256" key="10">
    <source>
        <dbReference type="RuleBase" id="RU363097"/>
    </source>
</evidence>
<dbReference type="InterPro" id="IPR026055">
    <property type="entry name" value="FAR"/>
</dbReference>
<keyword evidence="6 10" id="KW-1133">Transmembrane helix</keyword>
<dbReference type="EMBL" id="GBHO01020159">
    <property type="protein sequence ID" value="JAG23445.1"/>
    <property type="molecule type" value="Transcribed_RNA"/>
</dbReference>
<proteinExistence type="inferred from homology"/>
<dbReference type="CDD" id="cd05236">
    <property type="entry name" value="FAR-N_SDR_e"/>
    <property type="match status" value="1"/>
</dbReference>
<feature type="transmembrane region" description="Helical" evidence="10">
    <location>
        <begin position="473"/>
        <end position="493"/>
    </location>
</feature>
<dbReference type="GO" id="GO:0035336">
    <property type="term" value="P:long-chain fatty-acyl-CoA metabolic process"/>
    <property type="evidence" value="ECO:0007669"/>
    <property type="project" value="TreeGrafter"/>
</dbReference>
<evidence type="ECO:0000256" key="8">
    <source>
        <dbReference type="ARBA" id="ARBA00023136"/>
    </source>
</evidence>
<feature type="domain" description="Fatty acyl-CoA reductase C-terminal" evidence="11">
    <location>
        <begin position="361"/>
        <end position="452"/>
    </location>
</feature>
<keyword evidence="7 10" id="KW-0443">Lipid metabolism</keyword>
<keyword evidence="10" id="KW-0560">Oxidoreductase</keyword>
<evidence type="ECO:0000259" key="11">
    <source>
        <dbReference type="Pfam" id="PF03015"/>
    </source>
</evidence>
<dbReference type="GO" id="GO:0005777">
    <property type="term" value="C:peroxisome"/>
    <property type="evidence" value="ECO:0007669"/>
    <property type="project" value="TreeGrafter"/>
</dbReference>
<evidence type="ECO:0000256" key="2">
    <source>
        <dbReference type="ARBA" id="ARBA00005928"/>
    </source>
</evidence>
<gene>
    <name evidence="14" type="ORF">CM83_49695</name>
    <name evidence="13" type="ORF">CM83_49696</name>
</gene>
<dbReference type="AlphaFoldDB" id="A0A0A9XU15"/>
<comment type="subcellular location">
    <subcellularLocation>
        <location evidence="1">Membrane</location>
        <topology evidence="1">Multi-pass membrane protein</topology>
    </subcellularLocation>
</comment>
<comment type="function">
    <text evidence="10">Catalyzes the reduction of fatty acyl-CoA to fatty alcohols.</text>
</comment>
<reference evidence="13" key="1">
    <citation type="journal article" date="2014" name="PLoS ONE">
        <title>Transcriptome-Based Identification of ABC Transporters in the Western Tarnished Plant Bug Lygus hesperus.</title>
        <authorList>
            <person name="Hull J.J."/>
            <person name="Chaney K."/>
            <person name="Geib S.M."/>
            <person name="Fabrick J.A."/>
            <person name="Brent C.S."/>
            <person name="Walsh D."/>
            <person name="Lavine L.C."/>
        </authorList>
    </citation>
    <scope>NUCLEOTIDE SEQUENCE</scope>
</reference>
<organism evidence="13">
    <name type="scientific">Lygus hesperus</name>
    <name type="common">Western plant bug</name>
    <dbReference type="NCBI Taxonomy" id="30085"/>
    <lineage>
        <taxon>Eukaryota</taxon>
        <taxon>Metazoa</taxon>
        <taxon>Ecdysozoa</taxon>
        <taxon>Arthropoda</taxon>
        <taxon>Hexapoda</taxon>
        <taxon>Insecta</taxon>
        <taxon>Pterygota</taxon>
        <taxon>Neoptera</taxon>
        <taxon>Paraneoptera</taxon>
        <taxon>Hemiptera</taxon>
        <taxon>Heteroptera</taxon>
        <taxon>Panheteroptera</taxon>
        <taxon>Cimicomorpha</taxon>
        <taxon>Miridae</taxon>
        <taxon>Mirini</taxon>
        <taxon>Lygus</taxon>
    </lineage>
</organism>
<dbReference type="PANTHER" id="PTHR11011">
    <property type="entry name" value="MALE STERILITY PROTEIN 2-RELATED"/>
    <property type="match status" value="1"/>
</dbReference>
<comment type="catalytic activity">
    <reaction evidence="9 10">
        <text>a long-chain fatty acyl-CoA + 2 NADPH + 2 H(+) = a long-chain primary fatty alcohol + 2 NADP(+) + CoA</text>
        <dbReference type="Rhea" id="RHEA:52716"/>
        <dbReference type="ChEBI" id="CHEBI:15378"/>
        <dbReference type="ChEBI" id="CHEBI:57287"/>
        <dbReference type="ChEBI" id="CHEBI:57783"/>
        <dbReference type="ChEBI" id="CHEBI:58349"/>
        <dbReference type="ChEBI" id="CHEBI:77396"/>
        <dbReference type="ChEBI" id="CHEBI:83139"/>
        <dbReference type="EC" id="1.2.1.84"/>
    </reaction>
</comment>
<dbReference type="Pfam" id="PF03015">
    <property type="entry name" value="Sterile"/>
    <property type="match status" value="1"/>
</dbReference>
<dbReference type="EMBL" id="GBHO01020160">
    <property type="protein sequence ID" value="JAG23444.1"/>
    <property type="molecule type" value="Transcribed_RNA"/>
</dbReference>
<keyword evidence="4 10" id="KW-0812">Transmembrane</keyword>
<evidence type="ECO:0000259" key="12">
    <source>
        <dbReference type="Pfam" id="PF07993"/>
    </source>
</evidence>
<reference evidence="15" key="3">
    <citation type="submission" date="2014-09" db="EMBL/GenBank/DDBJ databases">
        <authorList>
            <person name="Magalhaes I.L.F."/>
            <person name="Oliveira U."/>
            <person name="Santos F.R."/>
            <person name="Vidigal T.H.D.A."/>
            <person name="Brescovit A.D."/>
            <person name="Santos A.J."/>
        </authorList>
    </citation>
    <scope>NUCLEOTIDE SEQUENCE</scope>
</reference>
<name>A0A0A9XU15_LYGHE</name>
<evidence type="ECO:0000313" key="15">
    <source>
        <dbReference type="EMBL" id="JAG58281.1"/>
    </source>
</evidence>
<evidence type="ECO:0000256" key="3">
    <source>
        <dbReference type="ARBA" id="ARBA00022516"/>
    </source>
</evidence>
<comment type="similarity">
    <text evidence="2 10">Belongs to the fatty acyl-CoA reductase family.</text>
</comment>
<keyword evidence="5 10" id="KW-0521">NADP</keyword>
<dbReference type="GO" id="GO:0016020">
    <property type="term" value="C:membrane"/>
    <property type="evidence" value="ECO:0007669"/>
    <property type="project" value="UniProtKB-SubCell"/>
</dbReference>
<keyword evidence="3 10" id="KW-0444">Lipid biosynthesis</keyword>
<feature type="domain" description="Thioester reductase (TE)" evidence="12">
    <location>
        <begin position="17"/>
        <end position="288"/>
    </location>
</feature>
<evidence type="ECO:0000256" key="9">
    <source>
        <dbReference type="ARBA" id="ARBA00052530"/>
    </source>
</evidence>
<dbReference type="PANTHER" id="PTHR11011:SF116">
    <property type="entry name" value="FATTY ACYL-COA REDUCTASE CG5065-RELATED"/>
    <property type="match status" value="1"/>
</dbReference>
<evidence type="ECO:0000313" key="14">
    <source>
        <dbReference type="EMBL" id="JAG23445.1"/>
    </source>
</evidence>
<reference evidence="13" key="2">
    <citation type="submission" date="2014-07" db="EMBL/GenBank/DDBJ databases">
        <authorList>
            <person name="Hull J."/>
        </authorList>
    </citation>
    <scope>NUCLEOTIDE SEQUENCE</scope>
</reference>
<dbReference type="InterPro" id="IPR033640">
    <property type="entry name" value="FAR_C"/>
</dbReference>
<evidence type="ECO:0000256" key="7">
    <source>
        <dbReference type="ARBA" id="ARBA00023098"/>
    </source>
</evidence>
<evidence type="ECO:0000256" key="4">
    <source>
        <dbReference type="ARBA" id="ARBA00022692"/>
    </source>
</evidence>
<dbReference type="InterPro" id="IPR013120">
    <property type="entry name" value="FAR_NAD-bd"/>
</dbReference>
<dbReference type="EC" id="1.2.1.84" evidence="10"/>
<evidence type="ECO:0000256" key="6">
    <source>
        <dbReference type="ARBA" id="ARBA00022989"/>
    </source>
</evidence>
<dbReference type="EMBL" id="GBRD01007540">
    <property type="protein sequence ID" value="JAG58281.1"/>
    <property type="molecule type" value="Transcribed_RNA"/>
</dbReference>
<evidence type="ECO:0000313" key="13">
    <source>
        <dbReference type="EMBL" id="JAG23444.1"/>
    </source>
</evidence>
<dbReference type="FunFam" id="3.40.50.720:FF:000143">
    <property type="entry name" value="Fatty acyl-CoA reductase"/>
    <property type="match status" value="1"/>
</dbReference>
<dbReference type="CDD" id="cd09071">
    <property type="entry name" value="FAR_C"/>
    <property type="match status" value="1"/>
</dbReference>
<dbReference type="Pfam" id="PF07993">
    <property type="entry name" value="NAD_binding_4"/>
    <property type="match status" value="1"/>
</dbReference>
<dbReference type="GO" id="GO:0080019">
    <property type="term" value="F:alcohol-forming very long-chain fatty acyl-CoA reductase activity"/>
    <property type="evidence" value="ECO:0007669"/>
    <property type="project" value="InterPro"/>
</dbReference>
<dbReference type="SUPFAM" id="SSF51735">
    <property type="entry name" value="NAD(P)-binding Rossmann-fold domains"/>
    <property type="match status" value="1"/>
</dbReference>
<accession>A0A0A9XU15</accession>
<evidence type="ECO:0000256" key="1">
    <source>
        <dbReference type="ARBA" id="ARBA00004141"/>
    </source>
</evidence>
<dbReference type="InterPro" id="IPR036291">
    <property type="entry name" value="NAD(P)-bd_dom_sf"/>
</dbReference>
<dbReference type="GO" id="GO:0102965">
    <property type="term" value="F:alcohol-forming long-chain fatty acyl-CoA reductase activity"/>
    <property type="evidence" value="ECO:0007669"/>
    <property type="project" value="UniProtKB-EC"/>
</dbReference>
<protein>
    <recommendedName>
        <fullName evidence="10">Fatty acyl-CoA reductase</fullName>
        <ecNumber evidence="10">1.2.1.84</ecNumber>
    </recommendedName>
</protein>
<sequence>MDSRTVRDYYKGKTILITGGTGFMGKVLLEKLLRCCPGVKAIYLMARSKRAMCPSSRVQEISKLPLFEPLLKQDPDAFSKVIPITGDLTKNNLGMRWECRDDVISQVQIVFNLGASLRLEADLKDHVSANLMGTKRVLELAQKMKNLESFVHVSTVFCQCEPPVVEERIFPPKVNPHAVIDLTEWLSQKENHRDITEKLLGEHPNCYTFTKQLAETLVDEYKISLPVSIVRPAIVTPSHHEPFPGWVDNLNGPIGVLVAGGKGVMRSMMCGRDNKSQMVPCDVAINAIILAAWKRSTTGPINKTPVYNVSSGDEVPLTYGTIMDKGKEVLAKYPVDPGLWYPGGTITTNKFAHETKVFFLQIIPALFIDMLLFIFGQKTFMMRVQKKIRNGCEVLKYFTMRTWNVNIDKTLSLHERLCKEEQEIFFLANIDLNIEEMMKNAILGTKVYCLREPIDTLPSARKKLIAYWIVDKLVKGFLLYYSAILLINLYFWVLQFDTATFNLSAVTHK</sequence>
<keyword evidence="8 10" id="KW-0472">Membrane</keyword>
<dbReference type="Gene3D" id="3.40.50.720">
    <property type="entry name" value="NAD(P)-binding Rossmann-like Domain"/>
    <property type="match status" value="1"/>
</dbReference>
<dbReference type="EMBL" id="GBRD01007539">
    <property type="protein sequence ID" value="JAG58282.1"/>
    <property type="molecule type" value="Transcribed_RNA"/>
</dbReference>
<feature type="transmembrane region" description="Helical" evidence="10">
    <location>
        <begin position="357"/>
        <end position="376"/>
    </location>
</feature>
<evidence type="ECO:0000256" key="5">
    <source>
        <dbReference type="ARBA" id="ARBA00022857"/>
    </source>
</evidence>